<name>A0A7T8JUR6_CALRO</name>
<evidence type="ECO:0000313" key="2">
    <source>
        <dbReference type="Proteomes" id="UP000595437"/>
    </source>
</evidence>
<reference evidence="2" key="1">
    <citation type="submission" date="2021-01" db="EMBL/GenBank/DDBJ databases">
        <title>Caligus Genome Assembly.</title>
        <authorList>
            <person name="Gallardo-Escarate C."/>
        </authorList>
    </citation>
    <scope>NUCLEOTIDE SEQUENCE [LARGE SCALE GENOMIC DNA]</scope>
</reference>
<protein>
    <submittedName>
        <fullName evidence="1">Uncharacterized protein</fullName>
    </submittedName>
</protein>
<gene>
    <name evidence="1" type="ORF">FKW44_022911</name>
</gene>
<dbReference type="EMBL" id="CP045906">
    <property type="protein sequence ID" value="QQP34871.1"/>
    <property type="molecule type" value="Genomic_DNA"/>
</dbReference>
<dbReference type="AlphaFoldDB" id="A0A7T8JUR6"/>
<accession>A0A7T8JUR6</accession>
<keyword evidence="2" id="KW-1185">Reference proteome</keyword>
<organism evidence="1 2">
    <name type="scientific">Caligus rogercresseyi</name>
    <name type="common">Sea louse</name>
    <dbReference type="NCBI Taxonomy" id="217165"/>
    <lineage>
        <taxon>Eukaryota</taxon>
        <taxon>Metazoa</taxon>
        <taxon>Ecdysozoa</taxon>
        <taxon>Arthropoda</taxon>
        <taxon>Crustacea</taxon>
        <taxon>Multicrustacea</taxon>
        <taxon>Hexanauplia</taxon>
        <taxon>Copepoda</taxon>
        <taxon>Siphonostomatoida</taxon>
        <taxon>Caligidae</taxon>
        <taxon>Caligus</taxon>
    </lineage>
</organism>
<sequence>MILTYLLTYPSSYLASWDLSGKTWAVWGYFGYPDQRHGKELFGNDSRLLRIVMGKAGLKSLP</sequence>
<evidence type="ECO:0000313" key="1">
    <source>
        <dbReference type="EMBL" id="QQP34871.1"/>
    </source>
</evidence>
<proteinExistence type="predicted"/>
<dbReference type="Proteomes" id="UP000595437">
    <property type="component" value="Chromosome 17"/>
</dbReference>